<evidence type="ECO:0000256" key="3">
    <source>
        <dbReference type="ARBA" id="ARBA00012967"/>
    </source>
</evidence>
<comment type="catalytic activity">
    <reaction evidence="6">
        <text>(S)-lactate + NAD(+) = pyruvate + NADH + H(+)</text>
        <dbReference type="Rhea" id="RHEA:23444"/>
        <dbReference type="ChEBI" id="CHEBI:15361"/>
        <dbReference type="ChEBI" id="CHEBI:15378"/>
        <dbReference type="ChEBI" id="CHEBI:16651"/>
        <dbReference type="ChEBI" id="CHEBI:57540"/>
        <dbReference type="ChEBI" id="CHEBI:57945"/>
        <dbReference type="EC" id="1.1.1.27"/>
    </reaction>
</comment>
<dbReference type="Gene3D" id="3.90.110.10">
    <property type="entry name" value="Lactate dehydrogenase/glycoside hydrolase, family 4, C-terminal"/>
    <property type="match status" value="1"/>
</dbReference>
<sequence length="234" mass="25970">KQKPGQSRIDLVQTNAEIFKGIIPKIAKYAKDAILLVVSNPMDILTYITLKISGLPSNKVMGSGTVLDSSRFRYLISEHCHLDPRNVHAYIIGEHGDTELPVWSHANIGGIVLAKYCPVCDGHCDYKKELGAIFEEVKNSAYKIIEAKGATYYAIGLALARIVESMLRDENSVLPISTLINDYYGINDVCLSIPSVINRNGVERVLRFELSGLEQGQLRHSAMTLKDIIKEIKL</sequence>
<dbReference type="EC" id="1.1.1.27" evidence="3"/>
<feature type="non-terminal residue" evidence="9">
    <location>
        <position position="1"/>
    </location>
</feature>
<reference evidence="9" key="1">
    <citation type="journal article" date="2014" name="Front. Microbiol.">
        <title>High frequency of phylogenetically diverse reductive dehalogenase-homologous genes in deep subseafloor sedimentary metagenomes.</title>
        <authorList>
            <person name="Kawai M."/>
            <person name="Futagami T."/>
            <person name="Toyoda A."/>
            <person name="Takaki Y."/>
            <person name="Nishi S."/>
            <person name="Hori S."/>
            <person name="Arai W."/>
            <person name="Tsubouchi T."/>
            <person name="Morono Y."/>
            <person name="Uchiyama I."/>
            <person name="Ito T."/>
            <person name="Fujiyama A."/>
            <person name="Inagaki F."/>
            <person name="Takami H."/>
        </authorList>
    </citation>
    <scope>NUCLEOTIDE SEQUENCE</scope>
    <source>
        <strain evidence="9">Expedition CK06-06</strain>
    </source>
</reference>
<dbReference type="InterPro" id="IPR015955">
    <property type="entry name" value="Lactate_DH/Glyco_Ohase_4_C"/>
</dbReference>
<dbReference type="Pfam" id="PF00056">
    <property type="entry name" value="Ldh_1_N"/>
    <property type="match status" value="1"/>
</dbReference>
<dbReference type="InterPro" id="IPR001236">
    <property type="entry name" value="Lactate/malate_DH_N"/>
</dbReference>
<dbReference type="AlphaFoldDB" id="X1UVD4"/>
<feature type="domain" description="Lactate/malate dehydrogenase N-terminal" evidence="7">
    <location>
        <begin position="2"/>
        <end position="62"/>
    </location>
</feature>
<dbReference type="InterPro" id="IPR036291">
    <property type="entry name" value="NAD(P)-bd_dom_sf"/>
</dbReference>
<evidence type="ECO:0000256" key="1">
    <source>
        <dbReference type="ARBA" id="ARBA00004843"/>
    </source>
</evidence>
<evidence type="ECO:0000256" key="4">
    <source>
        <dbReference type="ARBA" id="ARBA00023002"/>
    </source>
</evidence>
<dbReference type="Gene3D" id="3.40.50.720">
    <property type="entry name" value="NAD(P)-binding Rossmann-like Domain"/>
    <property type="match status" value="1"/>
</dbReference>
<evidence type="ECO:0000259" key="8">
    <source>
        <dbReference type="Pfam" id="PF02866"/>
    </source>
</evidence>
<evidence type="ECO:0000256" key="5">
    <source>
        <dbReference type="ARBA" id="ARBA00023027"/>
    </source>
</evidence>
<keyword evidence="5" id="KW-0520">NAD</keyword>
<dbReference type="PANTHER" id="PTHR43128:SF16">
    <property type="entry name" value="L-LACTATE DEHYDROGENASE"/>
    <property type="match status" value="1"/>
</dbReference>
<accession>X1UVD4</accession>
<dbReference type="NCBIfam" id="TIGR01771">
    <property type="entry name" value="L-LDH-NAD"/>
    <property type="match status" value="1"/>
</dbReference>
<name>X1UVD4_9ZZZZ</name>
<dbReference type="PRINTS" id="PR00086">
    <property type="entry name" value="LLDHDRGNASE"/>
</dbReference>
<dbReference type="PANTHER" id="PTHR43128">
    <property type="entry name" value="L-2-HYDROXYCARBOXYLATE DEHYDROGENASE (NAD(P)(+))"/>
    <property type="match status" value="1"/>
</dbReference>
<evidence type="ECO:0000256" key="6">
    <source>
        <dbReference type="ARBA" id="ARBA00049258"/>
    </source>
</evidence>
<protein>
    <recommendedName>
        <fullName evidence="3">L-lactate dehydrogenase</fullName>
        <ecNumber evidence="3">1.1.1.27</ecNumber>
    </recommendedName>
</protein>
<evidence type="ECO:0000259" key="7">
    <source>
        <dbReference type="Pfam" id="PF00056"/>
    </source>
</evidence>
<gene>
    <name evidence="9" type="ORF">S12H4_27299</name>
</gene>
<dbReference type="EMBL" id="BARW01015572">
    <property type="protein sequence ID" value="GAI96334.1"/>
    <property type="molecule type" value="Genomic_DNA"/>
</dbReference>
<feature type="domain" description="Lactate/malate dehydrogenase C-terminal" evidence="8">
    <location>
        <begin position="65"/>
        <end position="232"/>
    </location>
</feature>
<keyword evidence="4" id="KW-0560">Oxidoreductase</keyword>
<dbReference type="InterPro" id="IPR022383">
    <property type="entry name" value="Lactate/malate_DH_C"/>
</dbReference>
<dbReference type="GO" id="GO:0004459">
    <property type="term" value="F:L-lactate dehydrogenase (NAD+) activity"/>
    <property type="evidence" value="ECO:0007669"/>
    <property type="project" value="UniProtKB-EC"/>
</dbReference>
<comment type="pathway">
    <text evidence="1">Fermentation; pyruvate fermentation to lactate; (S)-lactate from pyruvate: step 1/1.</text>
</comment>
<dbReference type="InterPro" id="IPR018177">
    <property type="entry name" value="L-lactate_DH_AS"/>
</dbReference>
<evidence type="ECO:0000313" key="9">
    <source>
        <dbReference type="EMBL" id="GAI96334.1"/>
    </source>
</evidence>
<dbReference type="UniPathway" id="UPA00554">
    <property type="reaction ID" value="UER00611"/>
</dbReference>
<dbReference type="InterPro" id="IPR011304">
    <property type="entry name" value="L-lactate_DH"/>
</dbReference>
<dbReference type="InterPro" id="IPR001557">
    <property type="entry name" value="L-lactate/malate_DH"/>
</dbReference>
<organism evidence="9">
    <name type="scientific">marine sediment metagenome</name>
    <dbReference type="NCBI Taxonomy" id="412755"/>
    <lineage>
        <taxon>unclassified sequences</taxon>
        <taxon>metagenomes</taxon>
        <taxon>ecological metagenomes</taxon>
    </lineage>
</organism>
<dbReference type="SUPFAM" id="SSF51735">
    <property type="entry name" value="NAD(P)-binding Rossmann-fold domains"/>
    <property type="match status" value="1"/>
</dbReference>
<dbReference type="Pfam" id="PF02866">
    <property type="entry name" value="Ldh_1_C"/>
    <property type="match status" value="1"/>
</dbReference>
<evidence type="ECO:0000256" key="2">
    <source>
        <dbReference type="ARBA" id="ARBA00006054"/>
    </source>
</evidence>
<dbReference type="GO" id="GO:0005737">
    <property type="term" value="C:cytoplasm"/>
    <property type="evidence" value="ECO:0007669"/>
    <property type="project" value="InterPro"/>
</dbReference>
<comment type="similarity">
    <text evidence="2">Belongs to the LDH/MDH superfamily. LDH family.</text>
</comment>
<proteinExistence type="inferred from homology"/>
<dbReference type="SUPFAM" id="SSF56327">
    <property type="entry name" value="LDH C-terminal domain-like"/>
    <property type="match status" value="1"/>
</dbReference>
<comment type="caution">
    <text evidence="9">The sequence shown here is derived from an EMBL/GenBank/DDBJ whole genome shotgun (WGS) entry which is preliminary data.</text>
</comment>
<dbReference type="PROSITE" id="PS00064">
    <property type="entry name" value="L_LDH"/>
    <property type="match status" value="1"/>
</dbReference>
<dbReference type="GO" id="GO:0006089">
    <property type="term" value="P:lactate metabolic process"/>
    <property type="evidence" value="ECO:0007669"/>
    <property type="project" value="TreeGrafter"/>
</dbReference>